<name>A0A7M2RE56_9FIRM</name>
<proteinExistence type="predicted"/>
<dbReference type="GO" id="GO:0005737">
    <property type="term" value="C:cytoplasm"/>
    <property type="evidence" value="ECO:0007669"/>
    <property type="project" value="TreeGrafter"/>
</dbReference>
<dbReference type="Gene3D" id="3.30.300.30">
    <property type="match status" value="1"/>
</dbReference>
<dbReference type="PANTHER" id="PTHR45527">
    <property type="entry name" value="NONRIBOSOMAL PEPTIDE SYNTHETASE"/>
    <property type="match status" value="1"/>
</dbReference>
<keyword evidence="1" id="KW-0472">Membrane</keyword>
<keyword evidence="5" id="KW-1185">Reference proteome</keyword>
<evidence type="ECO:0000256" key="1">
    <source>
        <dbReference type="SAM" id="Phobius"/>
    </source>
</evidence>
<dbReference type="SUPFAM" id="SSF56801">
    <property type="entry name" value="Acetyl-CoA synthetase-like"/>
    <property type="match status" value="1"/>
</dbReference>
<dbReference type="GO" id="GO:0044550">
    <property type="term" value="P:secondary metabolite biosynthetic process"/>
    <property type="evidence" value="ECO:0007669"/>
    <property type="project" value="TreeGrafter"/>
</dbReference>
<dbReference type="Gene3D" id="3.40.50.12780">
    <property type="entry name" value="N-terminal domain of ligase-like"/>
    <property type="match status" value="1"/>
</dbReference>
<evidence type="ECO:0000259" key="3">
    <source>
        <dbReference type="Pfam" id="PF13193"/>
    </source>
</evidence>
<evidence type="ECO:0000259" key="2">
    <source>
        <dbReference type="Pfam" id="PF00501"/>
    </source>
</evidence>
<evidence type="ECO:0000313" key="4">
    <source>
        <dbReference type="EMBL" id="QOV18603.1"/>
    </source>
</evidence>
<dbReference type="GO" id="GO:0043041">
    <property type="term" value="P:amino acid activation for nonribosomal peptide biosynthetic process"/>
    <property type="evidence" value="ECO:0007669"/>
    <property type="project" value="TreeGrafter"/>
</dbReference>
<dbReference type="KEGG" id="bliq:INP51_11390"/>
<gene>
    <name evidence="4" type="ORF">INP51_11390</name>
</gene>
<evidence type="ECO:0000313" key="5">
    <source>
        <dbReference type="Proteomes" id="UP000593601"/>
    </source>
</evidence>
<dbReference type="EMBL" id="CP063304">
    <property type="protein sequence ID" value="QOV18603.1"/>
    <property type="molecule type" value="Genomic_DNA"/>
</dbReference>
<keyword evidence="1" id="KW-0812">Transmembrane</keyword>
<sequence>MNNVLECLEKTAAKRSYHTAVDDGSICLTWTELLELSQKTGTAFCRRTKPGKPIVLLIEKGAVTLAVMFGVVYAGCFYVMVDPGQPPERIREIIKVLSPGLVVVNKESNPILEQMEYCGNTCLLRDVIQEKINVSELNSIRKKSRDTDILYGIFTSGSTGTPKGIVVNHRAVIDFITHFTQIFGFTEKDRLGNQAPFDFDVSVKDIYTCIMTGAELVLIPKKLFSTPSLLLDYVCKKKVNTLIWAVSALTLVSALKGLKYRVPTDVKRVLFSGEVMPTKQLRLWQAALPKAEFVNLYGPSEITCNCTYYPVRRLFMDDEKLPLGRTFPGRKVFLLDKYGKEITIAGGVGEICVAGESLSEGYYHNETETKARFKEDFADNTVGRYYCTGDLGYYDRDGELYFSGRKDFQIKHMGHRIELEEIEHALNQAVGIEKSCCLMNEKKNQLVAFYFGEAEEKEIREQMKRKVPSYMIPHKMIRVENMPLNKNGKTDRAYFRNWLEVTV</sequence>
<dbReference type="InterPro" id="IPR000873">
    <property type="entry name" value="AMP-dep_synth/lig_dom"/>
</dbReference>
<feature type="domain" description="AMP-binding enzyme C-terminal" evidence="3">
    <location>
        <begin position="421"/>
        <end position="489"/>
    </location>
</feature>
<dbReference type="InterPro" id="IPR025110">
    <property type="entry name" value="AMP-bd_C"/>
</dbReference>
<feature type="domain" description="AMP-dependent synthetase/ligase" evidence="2">
    <location>
        <begin position="8"/>
        <end position="363"/>
    </location>
</feature>
<reference evidence="4 5" key="1">
    <citation type="submission" date="2020-10" db="EMBL/GenBank/DDBJ databases">
        <title>Blautia liquoris sp.nov., isolated from the mud in a fermentation cellar used for the production of Chinese strong-flavoured liquor.</title>
        <authorList>
            <person name="Lu L."/>
        </authorList>
    </citation>
    <scope>NUCLEOTIDE SEQUENCE [LARGE SCALE GENOMIC DNA]</scope>
    <source>
        <strain evidence="4 5">LZLJ-3</strain>
    </source>
</reference>
<keyword evidence="1" id="KW-1133">Transmembrane helix</keyword>
<organism evidence="4 5">
    <name type="scientific">Blautia liquoris</name>
    <dbReference type="NCBI Taxonomy" id="2779518"/>
    <lineage>
        <taxon>Bacteria</taxon>
        <taxon>Bacillati</taxon>
        <taxon>Bacillota</taxon>
        <taxon>Clostridia</taxon>
        <taxon>Lachnospirales</taxon>
        <taxon>Lachnospiraceae</taxon>
        <taxon>Blautia</taxon>
    </lineage>
</organism>
<dbReference type="RefSeq" id="WP_193734965.1">
    <property type="nucleotide sequence ID" value="NZ_CP063304.1"/>
</dbReference>
<protein>
    <submittedName>
        <fullName evidence="4">Amino acid adenylation domain-containing protein</fullName>
    </submittedName>
</protein>
<dbReference type="Pfam" id="PF00501">
    <property type="entry name" value="AMP-binding"/>
    <property type="match status" value="1"/>
</dbReference>
<dbReference type="InterPro" id="IPR042099">
    <property type="entry name" value="ANL_N_sf"/>
</dbReference>
<accession>A0A7M2RE56</accession>
<dbReference type="CDD" id="cd05930">
    <property type="entry name" value="A_NRPS"/>
    <property type="match status" value="1"/>
</dbReference>
<dbReference type="InterPro" id="IPR045851">
    <property type="entry name" value="AMP-bd_C_sf"/>
</dbReference>
<dbReference type="Pfam" id="PF13193">
    <property type="entry name" value="AMP-binding_C"/>
    <property type="match status" value="1"/>
</dbReference>
<dbReference type="Proteomes" id="UP000593601">
    <property type="component" value="Chromosome"/>
</dbReference>
<dbReference type="GO" id="GO:0031177">
    <property type="term" value="F:phosphopantetheine binding"/>
    <property type="evidence" value="ECO:0007669"/>
    <property type="project" value="TreeGrafter"/>
</dbReference>
<feature type="transmembrane region" description="Helical" evidence="1">
    <location>
        <begin position="62"/>
        <end position="81"/>
    </location>
</feature>
<dbReference type="AlphaFoldDB" id="A0A7M2RE56"/>
<dbReference type="PANTHER" id="PTHR45527:SF1">
    <property type="entry name" value="FATTY ACID SYNTHASE"/>
    <property type="match status" value="1"/>
</dbReference>